<comment type="caution">
    <text evidence="2">The sequence shown here is derived from an EMBL/GenBank/DDBJ whole genome shotgun (WGS) entry which is preliminary data.</text>
</comment>
<dbReference type="InterPro" id="IPR011032">
    <property type="entry name" value="GroES-like_sf"/>
</dbReference>
<dbReference type="PANTHER" id="PTHR43677:SF4">
    <property type="entry name" value="QUINONE OXIDOREDUCTASE-LIKE PROTEIN 2"/>
    <property type="match status" value="1"/>
</dbReference>
<feature type="domain" description="Enoyl reductase (ER)" evidence="1">
    <location>
        <begin position="10"/>
        <end position="313"/>
    </location>
</feature>
<dbReference type="InterPro" id="IPR051397">
    <property type="entry name" value="Zn-ADH-like_protein"/>
</dbReference>
<dbReference type="Proteomes" id="UP000243542">
    <property type="component" value="Unassembled WGS sequence"/>
</dbReference>
<accession>A0A2A9G0K7</accession>
<dbReference type="CDD" id="cd08270">
    <property type="entry name" value="MDR4"/>
    <property type="match status" value="1"/>
</dbReference>
<dbReference type="Pfam" id="PF00107">
    <property type="entry name" value="ADH_zinc_N"/>
    <property type="match status" value="1"/>
</dbReference>
<dbReference type="SUPFAM" id="SSF51735">
    <property type="entry name" value="NAD(P)-binding Rossmann-fold domains"/>
    <property type="match status" value="1"/>
</dbReference>
<dbReference type="InterPro" id="IPR020843">
    <property type="entry name" value="ER"/>
</dbReference>
<dbReference type="Pfam" id="PF08240">
    <property type="entry name" value="ADH_N"/>
    <property type="match status" value="1"/>
</dbReference>
<sequence length="316" mass="32141">MRAIIVDSKGPERLRLAEVPEPVPAPHEALVRVSAASLNYGEVVHAYGRQDNGLPAPPDGLVLGADAAGVVVRAAADGSGPAVGTPVVSMGASGGWAELRAVSTATLGVAPVDADPGALSTIPVAGLSALRGLKRIGNILGKRILVTGASGGVGRYAIQLARIAGAEVVASARSLDRYGADLRALGATELVGSPAEISTTVDGVLDQVGGQQLVDAFRALAPHGTLVSVGHSSGEPETFPFGALFGDAGRHDRAIVSFFLGAQSDFEADLTWLAAQVGAGTLDPGIVWRDDWANASEAFTALLDRRLGGKAVIEIR</sequence>
<dbReference type="RefSeq" id="WP_098509822.1">
    <property type="nucleotide sequence ID" value="NZ_JBIAKZ010000010.1"/>
</dbReference>
<dbReference type="Gene3D" id="3.40.50.720">
    <property type="entry name" value="NAD(P)-binding Rossmann-like Domain"/>
    <property type="match status" value="1"/>
</dbReference>
<evidence type="ECO:0000313" key="3">
    <source>
        <dbReference type="Proteomes" id="UP000243542"/>
    </source>
</evidence>
<dbReference type="PROSITE" id="PS01162">
    <property type="entry name" value="QOR_ZETA_CRYSTAL"/>
    <property type="match status" value="1"/>
</dbReference>
<dbReference type="InterPro" id="IPR013149">
    <property type="entry name" value="ADH-like_C"/>
</dbReference>
<dbReference type="EMBL" id="PDJK01000001">
    <property type="protein sequence ID" value="PFG57194.1"/>
    <property type="molecule type" value="Genomic_DNA"/>
</dbReference>
<reference evidence="2 3" key="1">
    <citation type="submission" date="2017-10" db="EMBL/GenBank/DDBJ databases">
        <title>Sequencing the genomes of 1000 actinobacteria strains.</title>
        <authorList>
            <person name="Klenk H.-P."/>
        </authorList>
    </citation>
    <scope>NUCLEOTIDE SEQUENCE [LARGE SCALE GENOMIC DNA]</scope>
    <source>
        <strain evidence="2 3">DSM 46092</strain>
    </source>
</reference>
<proteinExistence type="predicted"/>
<dbReference type="SUPFAM" id="SSF50129">
    <property type="entry name" value="GroES-like"/>
    <property type="match status" value="1"/>
</dbReference>
<dbReference type="Gene3D" id="3.90.180.10">
    <property type="entry name" value="Medium-chain alcohol dehydrogenases, catalytic domain"/>
    <property type="match status" value="1"/>
</dbReference>
<evidence type="ECO:0000313" key="2">
    <source>
        <dbReference type="EMBL" id="PFG57194.1"/>
    </source>
</evidence>
<evidence type="ECO:0000259" key="1">
    <source>
        <dbReference type="SMART" id="SM00829"/>
    </source>
</evidence>
<keyword evidence="3" id="KW-1185">Reference proteome</keyword>
<dbReference type="InterPro" id="IPR002364">
    <property type="entry name" value="Quin_OxRdtase/zeta-crystal_CS"/>
</dbReference>
<gene>
    <name evidence="2" type="ORF">ATK36_0758</name>
</gene>
<name>A0A2A9G0K7_9PSEU</name>
<dbReference type="GO" id="GO:0016491">
    <property type="term" value="F:oxidoreductase activity"/>
    <property type="evidence" value="ECO:0007669"/>
    <property type="project" value="InterPro"/>
</dbReference>
<dbReference type="InterPro" id="IPR013154">
    <property type="entry name" value="ADH-like_N"/>
</dbReference>
<dbReference type="PANTHER" id="PTHR43677">
    <property type="entry name" value="SHORT-CHAIN DEHYDROGENASE/REDUCTASE"/>
    <property type="match status" value="1"/>
</dbReference>
<protein>
    <submittedName>
        <fullName evidence="2">NADPH:quinone reductase-like Zn-dependent oxidoreductase</fullName>
    </submittedName>
</protein>
<dbReference type="AlphaFoldDB" id="A0A2A9G0K7"/>
<organism evidence="2 3">
    <name type="scientific">Amycolatopsis sulphurea</name>
    <dbReference type="NCBI Taxonomy" id="76022"/>
    <lineage>
        <taxon>Bacteria</taxon>
        <taxon>Bacillati</taxon>
        <taxon>Actinomycetota</taxon>
        <taxon>Actinomycetes</taxon>
        <taxon>Pseudonocardiales</taxon>
        <taxon>Pseudonocardiaceae</taxon>
        <taxon>Amycolatopsis</taxon>
    </lineage>
</organism>
<dbReference type="SMART" id="SM00829">
    <property type="entry name" value="PKS_ER"/>
    <property type="match status" value="1"/>
</dbReference>
<dbReference type="GO" id="GO:0008270">
    <property type="term" value="F:zinc ion binding"/>
    <property type="evidence" value="ECO:0007669"/>
    <property type="project" value="InterPro"/>
</dbReference>
<dbReference type="InterPro" id="IPR036291">
    <property type="entry name" value="NAD(P)-bd_dom_sf"/>
</dbReference>